<feature type="domain" description="TonB-dependent receptor plug" evidence="9">
    <location>
        <begin position="117"/>
        <end position="233"/>
    </location>
</feature>
<evidence type="ECO:0000256" key="7">
    <source>
        <dbReference type="PROSITE-ProRule" id="PRU01360"/>
    </source>
</evidence>
<comment type="subcellular location">
    <subcellularLocation>
        <location evidence="1 7">Cell outer membrane</location>
        <topology evidence="1 7">Multi-pass membrane protein</topology>
    </subcellularLocation>
</comment>
<gene>
    <name evidence="10" type="ORF">GCM10007390_19970</name>
</gene>
<feature type="signal peptide" evidence="8">
    <location>
        <begin position="1"/>
        <end position="22"/>
    </location>
</feature>
<keyword evidence="3 7" id="KW-1134">Transmembrane beta strand</keyword>
<dbReference type="InterPro" id="IPR023997">
    <property type="entry name" value="TonB-dep_OMP_SusC/RagA_CS"/>
</dbReference>
<dbReference type="AlphaFoldDB" id="A0A8J3G9G4"/>
<name>A0A8J3G9G4_9BACT</name>
<evidence type="ECO:0000256" key="4">
    <source>
        <dbReference type="ARBA" id="ARBA00022692"/>
    </source>
</evidence>
<sequence length="1048" mass="113552">MRRISLLLLCLGAMLMGPSAFAQNKTVSGKVTAASDGSSLPGVTVQVEGTNQGTQTDYSGNYSIQAEPTQTLVFSFVGMLAQKVAINNRSVIDVELADDSRQLDQVVVIGYGTERRSNVTGSLTSIKGDQISGLVTPNFASQLGGRAAGVQVSVPNGLLGQAPRIRIRGTNSISSGAGPLVVIDNVPVATNSFGGVGEASPLADINPNDIESIEVLKDGAATAIFGSRAANGVILITTKRGRGSKGRVAVDYNFTLGQNKAINKLDLLNAAEFVQIANEKYTNAGQPVQAIADPTGVDTDWQDLIFRNGLVQSHNLSLNGASDKTNYFFSLGYLDNEGPIVANSQKRYNFRGNLDHTVNKWLTLGTSLSYTYASYNNLNTGDNALSGNVVGAGRLPPNVSPFDANDTRFGGYNVTPDGAALGMGSNLRAVDNNFTNIAFVLANNKYVTNNSRIIANTYGEISPFEGFKLRSQIAVDLLTQDDFRSLDPRHGDGRGANGSIFQRYRPTQLWNWQNTASYNRSFDKHTVNVVAGVEYQKRTSRYIDAQGQGFSELFFQQNNLIDGSYSTQLSSGGFIQNSFDSYFGRINYNYANKYFLSVTARNDALSSLPVANRRGTFPGGSLAWRVSEEDFWKSSPLGRVVSDLRLKASYAVVGNTDIGNFPYLGTFGAAQYASQTGIAFDNTGNPDLRWERSRKTNFGLDLGLFTNRVKIAADYFKNDVDDLVLFAPTAPSLGVPGNGINKNIGALVNKGIELSIDATVVQRGDFQWDVNFNYSNIKNEITALNNNEDIIYTYHINRIGEPIGSFYGYTWAGVNSANGNPMWYKGDGKGGLTNDIVQYDIASNTYKAFVPGEPANVATAATLSSTNDRTLLGNSNPIWQGGLTNNFRYKGFDFEIFARYQGGNMIMNVTRQATLLNMGFQNNGKEILDRWTAAGQVTEVPKVWIGRESAINNTGAADSRFLEKGDFLRIQNIVLGYRVPQTLLDKMGKNGIRSARVFAQLQNPFVFSSYRGLDPEISINTTGNSTFGVDANANPIIRTSSVGVSIGL</sequence>
<evidence type="ECO:0000256" key="3">
    <source>
        <dbReference type="ARBA" id="ARBA00022452"/>
    </source>
</evidence>
<dbReference type="InterPro" id="IPR023996">
    <property type="entry name" value="TonB-dep_OMP_SusC/RagA"/>
</dbReference>
<dbReference type="GO" id="GO:0009279">
    <property type="term" value="C:cell outer membrane"/>
    <property type="evidence" value="ECO:0007669"/>
    <property type="project" value="UniProtKB-SubCell"/>
</dbReference>
<keyword evidence="6 7" id="KW-0998">Cell outer membrane</keyword>
<dbReference type="InterPro" id="IPR012910">
    <property type="entry name" value="Plug_dom"/>
</dbReference>
<dbReference type="SUPFAM" id="SSF49464">
    <property type="entry name" value="Carboxypeptidase regulatory domain-like"/>
    <property type="match status" value="1"/>
</dbReference>
<dbReference type="InterPro" id="IPR037066">
    <property type="entry name" value="Plug_dom_sf"/>
</dbReference>
<proteinExistence type="inferred from homology"/>
<dbReference type="Gene3D" id="2.40.170.20">
    <property type="entry name" value="TonB-dependent receptor, beta-barrel domain"/>
    <property type="match status" value="1"/>
</dbReference>
<dbReference type="InterPro" id="IPR036942">
    <property type="entry name" value="Beta-barrel_TonB_sf"/>
</dbReference>
<evidence type="ECO:0000256" key="5">
    <source>
        <dbReference type="ARBA" id="ARBA00023136"/>
    </source>
</evidence>
<protein>
    <submittedName>
        <fullName evidence="10">SusC/RagA family TonB-linked outer membrane protein</fullName>
    </submittedName>
</protein>
<evidence type="ECO:0000256" key="1">
    <source>
        <dbReference type="ARBA" id="ARBA00004571"/>
    </source>
</evidence>
<keyword evidence="11" id="KW-1185">Reference proteome</keyword>
<comment type="caution">
    <text evidence="10">The sequence shown here is derived from an EMBL/GenBank/DDBJ whole genome shotgun (WGS) entry which is preliminary data.</text>
</comment>
<evidence type="ECO:0000259" key="9">
    <source>
        <dbReference type="Pfam" id="PF07715"/>
    </source>
</evidence>
<dbReference type="Pfam" id="PF13715">
    <property type="entry name" value="CarbopepD_reg_2"/>
    <property type="match status" value="1"/>
</dbReference>
<dbReference type="PROSITE" id="PS52016">
    <property type="entry name" value="TONB_DEPENDENT_REC_3"/>
    <property type="match status" value="1"/>
</dbReference>
<organism evidence="10 11">
    <name type="scientific">Persicitalea jodogahamensis</name>
    <dbReference type="NCBI Taxonomy" id="402147"/>
    <lineage>
        <taxon>Bacteria</taxon>
        <taxon>Pseudomonadati</taxon>
        <taxon>Bacteroidota</taxon>
        <taxon>Cytophagia</taxon>
        <taxon>Cytophagales</taxon>
        <taxon>Spirosomataceae</taxon>
        <taxon>Persicitalea</taxon>
    </lineage>
</organism>
<dbReference type="Gene3D" id="2.170.130.10">
    <property type="entry name" value="TonB-dependent receptor, plug domain"/>
    <property type="match status" value="1"/>
</dbReference>
<keyword evidence="2 7" id="KW-0813">Transport</keyword>
<evidence type="ECO:0000256" key="8">
    <source>
        <dbReference type="SAM" id="SignalP"/>
    </source>
</evidence>
<dbReference type="InterPro" id="IPR008969">
    <property type="entry name" value="CarboxyPept-like_regulatory"/>
</dbReference>
<keyword evidence="4 7" id="KW-0812">Transmembrane</keyword>
<dbReference type="Proteomes" id="UP000598271">
    <property type="component" value="Unassembled WGS sequence"/>
</dbReference>
<feature type="chain" id="PRO_5035284213" evidence="8">
    <location>
        <begin position="23"/>
        <end position="1048"/>
    </location>
</feature>
<reference evidence="10 11" key="1">
    <citation type="journal article" date="2014" name="Int. J. Syst. Evol. Microbiol.">
        <title>Complete genome sequence of Corynebacterium casei LMG S-19264T (=DSM 44701T), isolated from a smear-ripened cheese.</title>
        <authorList>
            <consortium name="US DOE Joint Genome Institute (JGI-PGF)"/>
            <person name="Walter F."/>
            <person name="Albersmeier A."/>
            <person name="Kalinowski J."/>
            <person name="Ruckert C."/>
        </authorList>
    </citation>
    <scope>NUCLEOTIDE SEQUENCE [LARGE SCALE GENOMIC DNA]</scope>
    <source>
        <strain evidence="10 11">KCTC 12866</strain>
    </source>
</reference>
<dbReference type="NCBIfam" id="TIGR04057">
    <property type="entry name" value="SusC_RagA_signa"/>
    <property type="match status" value="1"/>
</dbReference>
<evidence type="ECO:0000256" key="6">
    <source>
        <dbReference type="ARBA" id="ARBA00023237"/>
    </source>
</evidence>
<dbReference type="Pfam" id="PF07715">
    <property type="entry name" value="Plug"/>
    <property type="match status" value="1"/>
</dbReference>
<keyword evidence="8" id="KW-0732">Signal</keyword>
<dbReference type="RefSeq" id="WP_189564147.1">
    <property type="nucleotide sequence ID" value="NZ_BMXF01000001.1"/>
</dbReference>
<evidence type="ECO:0000313" key="10">
    <source>
        <dbReference type="EMBL" id="GHB65863.1"/>
    </source>
</evidence>
<evidence type="ECO:0000256" key="2">
    <source>
        <dbReference type="ARBA" id="ARBA00022448"/>
    </source>
</evidence>
<keyword evidence="5 7" id="KW-0472">Membrane</keyword>
<accession>A0A8J3G9G4</accession>
<dbReference type="InterPro" id="IPR039426">
    <property type="entry name" value="TonB-dep_rcpt-like"/>
</dbReference>
<comment type="similarity">
    <text evidence="7">Belongs to the TonB-dependent receptor family.</text>
</comment>
<dbReference type="SUPFAM" id="SSF56935">
    <property type="entry name" value="Porins"/>
    <property type="match status" value="1"/>
</dbReference>
<evidence type="ECO:0000313" key="11">
    <source>
        <dbReference type="Proteomes" id="UP000598271"/>
    </source>
</evidence>
<dbReference type="NCBIfam" id="TIGR04056">
    <property type="entry name" value="OMP_RagA_SusC"/>
    <property type="match status" value="1"/>
</dbReference>
<dbReference type="Gene3D" id="2.60.40.1120">
    <property type="entry name" value="Carboxypeptidase-like, regulatory domain"/>
    <property type="match status" value="1"/>
</dbReference>
<dbReference type="EMBL" id="BMXF01000001">
    <property type="protein sequence ID" value="GHB65863.1"/>
    <property type="molecule type" value="Genomic_DNA"/>
</dbReference>